<keyword evidence="2 8" id="KW-0396">Initiation factor</keyword>
<dbReference type="Proteomes" id="UP000564644">
    <property type="component" value="Unassembled WGS sequence"/>
</dbReference>
<dbReference type="InterPro" id="IPR036788">
    <property type="entry name" value="T_IF-3_C_sf"/>
</dbReference>
<proteinExistence type="inferred from homology"/>
<comment type="caution">
    <text evidence="8">The sequence shown here is derived from an EMBL/GenBank/DDBJ whole genome shotgun (WGS) entry which is preliminary data.</text>
</comment>
<evidence type="ECO:0000256" key="2">
    <source>
        <dbReference type="ARBA" id="ARBA00022540"/>
    </source>
</evidence>
<dbReference type="Gene3D" id="3.10.20.80">
    <property type="entry name" value="Translation initiation factor 3 (IF-3), N-terminal domain"/>
    <property type="match status" value="1"/>
</dbReference>
<gene>
    <name evidence="8" type="primary">infC</name>
    <name evidence="8" type="ORF">H7C18_12690</name>
</gene>
<dbReference type="InterPro" id="IPR019814">
    <property type="entry name" value="Translation_initiation_fac_3_N"/>
</dbReference>
<accession>A0A7X0SKW2</accession>
<feature type="domain" description="Translation initiation factor 3 N-terminal" evidence="7">
    <location>
        <begin position="4"/>
        <end position="62"/>
    </location>
</feature>
<dbReference type="InterPro" id="IPR036787">
    <property type="entry name" value="T_IF-3_N_sf"/>
</dbReference>
<dbReference type="PANTHER" id="PTHR10938">
    <property type="entry name" value="TRANSLATION INITIATION FACTOR IF-3"/>
    <property type="match status" value="1"/>
</dbReference>
<dbReference type="AlphaFoldDB" id="A0A7X0SKW2"/>
<keyword evidence="9" id="KW-1185">Reference proteome</keyword>
<name>A0A7X0SKW2_9BACL</name>
<dbReference type="Pfam" id="PF00707">
    <property type="entry name" value="IF3_C"/>
    <property type="match status" value="1"/>
</dbReference>
<dbReference type="GO" id="GO:0043022">
    <property type="term" value="F:ribosome binding"/>
    <property type="evidence" value="ECO:0007669"/>
    <property type="project" value="TreeGrafter"/>
</dbReference>
<evidence type="ECO:0000256" key="5">
    <source>
        <dbReference type="SAM" id="MobiDB-lite"/>
    </source>
</evidence>
<dbReference type="SUPFAM" id="SSF54364">
    <property type="entry name" value="Translation initiation factor IF3, N-terminal domain"/>
    <property type="match status" value="1"/>
</dbReference>
<dbReference type="InterPro" id="IPR019815">
    <property type="entry name" value="Translation_initiation_fac_3_C"/>
</dbReference>
<dbReference type="SUPFAM" id="SSF55200">
    <property type="entry name" value="Translation initiation factor IF3, C-terminal domain"/>
    <property type="match status" value="1"/>
</dbReference>
<feature type="domain" description="Translation initiation factor 3 C-terminal" evidence="6">
    <location>
        <begin position="82"/>
        <end position="163"/>
    </location>
</feature>
<protein>
    <recommendedName>
        <fullName evidence="4">Translation initiation factor IF-3</fullName>
    </recommendedName>
</protein>
<dbReference type="EMBL" id="JACJVO010000015">
    <property type="protein sequence ID" value="MBB6731771.1"/>
    <property type="molecule type" value="Genomic_DNA"/>
</dbReference>
<organism evidence="8 9">
    <name type="scientific">Cohnella zeiphila</name>
    <dbReference type="NCBI Taxonomy" id="2761120"/>
    <lineage>
        <taxon>Bacteria</taxon>
        <taxon>Bacillati</taxon>
        <taxon>Bacillota</taxon>
        <taxon>Bacilli</taxon>
        <taxon>Bacillales</taxon>
        <taxon>Paenibacillaceae</taxon>
        <taxon>Cohnella</taxon>
    </lineage>
</organism>
<feature type="region of interest" description="Disordered" evidence="5">
    <location>
        <begin position="140"/>
        <end position="164"/>
    </location>
</feature>
<evidence type="ECO:0000256" key="3">
    <source>
        <dbReference type="ARBA" id="ARBA00022917"/>
    </source>
</evidence>
<dbReference type="RefSeq" id="WP_185129443.1">
    <property type="nucleotide sequence ID" value="NZ_JACJVO010000015.1"/>
</dbReference>
<dbReference type="GO" id="GO:0003743">
    <property type="term" value="F:translation initiation factor activity"/>
    <property type="evidence" value="ECO:0007669"/>
    <property type="project" value="UniProtKB-UniRule"/>
</dbReference>
<evidence type="ECO:0000313" key="9">
    <source>
        <dbReference type="Proteomes" id="UP000564644"/>
    </source>
</evidence>
<dbReference type="PANTHER" id="PTHR10938:SF0">
    <property type="entry name" value="TRANSLATION INITIATION FACTOR IF-3, MITOCHONDRIAL"/>
    <property type="match status" value="1"/>
</dbReference>
<feature type="region of interest" description="Disordered" evidence="5">
    <location>
        <begin position="59"/>
        <end position="83"/>
    </location>
</feature>
<keyword evidence="3" id="KW-0648">Protein biosynthesis</keyword>
<feature type="compositionally biased region" description="Basic and acidic residues" evidence="5">
    <location>
        <begin position="70"/>
        <end position="83"/>
    </location>
</feature>
<dbReference type="Pfam" id="PF05198">
    <property type="entry name" value="IF3_N"/>
    <property type="match status" value="1"/>
</dbReference>
<dbReference type="GO" id="GO:0032790">
    <property type="term" value="P:ribosome disassembly"/>
    <property type="evidence" value="ECO:0007669"/>
    <property type="project" value="TreeGrafter"/>
</dbReference>
<reference evidence="8 9" key="1">
    <citation type="submission" date="2020-08" db="EMBL/GenBank/DDBJ databases">
        <title>Cohnella phylogeny.</title>
        <authorList>
            <person name="Dunlap C."/>
        </authorList>
    </citation>
    <scope>NUCLEOTIDE SEQUENCE [LARGE SCALE GENOMIC DNA]</scope>
    <source>
        <strain evidence="8 9">CBP 2801</strain>
    </source>
</reference>
<evidence type="ECO:0000313" key="8">
    <source>
        <dbReference type="EMBL" id="MBB6731771.1"/>
    </source>
</evidence>
<dbReference type="Gene3D" id="3.30.110.10">
    <property type="entry name" value="Translation initiation factor 3 (IF-3), C-terminal domain"/>
    <property type="match status" value="1"/>
</dbReference>
<evidence type="ECO:0000256" key="4">
    <source>
        <dbReference type="NCBIfam" id="TIGR00168"/>
    </source>
</evidence>
<evidence type="ECO:0000256" key="1">
    <source>
        <dbReference type="ARBA" id="ARBA00005439"/>
    </source>
</evidence>
<evidence type="ECO:0000259" key="7">
    <source>
        <dbReference type="Pfam" id="PF05198"/>
    </source>
</evidence>
<dbReference type="GO" id="GO:0005737">
    <property type="term" value="C:cytoplasm"/>
    <property type="evidence" value="ECO:0007669"/>
    <property type="project" value="UniProtKB-ARBA"/>
</dbReference>
<dbReference type="NCBIfam" id="TIGR00168">
    <property type="entry name" value="infC"/>
    <property type="match status" value="1"/>
</dbReference>
<comment type="similarity">
    <text evidence="1">Belongs to the IF-3 family.</text>
</comment>
<sequence>MILVNEQIKASEVLLTGAKGEEIGVVPREEALERARKLKMDLVCTSLFSSPPPCKLVPRGTAKNAVSKPSGKEGNAKGKEAKAKELRLTPHIEEHDYDTKKRQAEKLLASGNAVQLVVKLSNAKEGVKAKELLERLSKELSPGGTRETGIQVSGKQAAVKIVPR</sequence>
<dbReference type="InterPro" id="IPR001288">
    <property type="entry name" value="Translation_initiation_fac_3"/>
</dbReference>
<evidence type="ECO:0000259" key="6">
    <source>
        <dbReference type="Pfam" id="PF00707"/>
    </source>
</evidence>